<feature type="transmembrane region" description="Helical" evidence="8">
    <location>
        <begin position="53"/>
        <end position="72"/>
    </location>
</feature>
<keyword evidence="5 8" id="KW-0812">Transmembrane</keyword>
<sequence>MCRACLFILANWLTEGIGSIKKGLIYGVITYTIWGFLPIFWKLLEGIDSLELLVYRIIWSFLVMSLTCLCFFKKEMFVEQLLVVWRDAKVRWNLCLAALSIGGNWGAFIYCVASGQTNNASFAYFCSPLFTVFFGHFLFKERLNVWQRFAVVLLMGSIFTKLFTGASLSFVPLLMALAVAYYGVLEKQGVLNPIFRMWVETVILLPVALMIMWFTKMPLVLPMLGGNLLLVTSGAATALPLILFMAASKRLPQTVLAILQYLNPALMLAISVFLFREPWHPSDLVTYSWVLVGSIIFVIGLMKHTKEEEKHDKRRSSIDSVSDYQHRR</sequence>
<dbReference type="GO" id="GO:0005886">
    <property type="term" value="C:plasma membrane"/>
    <property type="evidence" value="ECO:0007669"/>
    <property type="project" value="UniProtKB-SubCell"/>
</dbReference>
<evidence type="ECO:0000256" key="1">
    <source>
        <dbReference type="ARBA" id="ARBA00004651"/>
    </source>
</evidence>
<dbReference type="InterPro" id="IPR037185">
    <property type="entry name" value="EmrE-like"/>
</dbReference>
<dbReference type="PANTHER" id="PTHR22911:SF137">
    <property type="entry name" value="SOLUTE CARRIER FAMILY 35 MEMBER G2-RELATED"/>
    <property type="match status" value="1"/>
</dbReference>
<keyword evidence="11" id="KW-1185">Reference proteome</keyword>
<reference evidence="10 11" key="1">
    <citation type="submission" date="2014-12" db="EMBL/GenBank/DDBJ databases">
        <title>Draft genome sequences of 29 type strains of Enterococci.</title>
        <authorList>
            <person name="Zhong Z."/>
            <person name="Sun Z."/>
            <person name="Liu W."/>
            <person name="Zhang W."/>
            <person name="Zhang H."/>
        </authorList>
    </citation>
    <scope>NUCLEOTIDE SEQUENCE [LARGE SCALE GENOMIC DNA]</scope>
    <source>
        <strain evidence="10 11">DSM 22802</strain>
    </source>
</reference>
<evidence type="ECO:0000256" key="8">
    <source>
        <dbReference type="SAM" id="Phobius"/>
    </source>
</evidence>
<dbReference type="NCBIfam" id="TIGR00688">
    <property type="entry name" value="rarD"/>
    <property type="match status" value="1"/>
</dbReference>
<evidence type="ECO:0000256" key="5">
    <source>
        <dbReference type="ARBA" id="ARBA00022692"/>
    </source>
</evidence>
<dbReference type="PANTHER" id="PTHR22911">
    <property type="entry name" value="ACYL-MALONYL CONDENSING ENZYME-RELATED"/>
    <property type="match status" value="1"/>
</dbReference>
<feature type="domain" description="EamA" evidence="9">
    <location>
        <begin position="173"/>
        <end position="298"/>
    </location>
</feature>
<evidence type="ECO:0000256" key="2">
    <source>
        <dbReference type="ARBA" id="ARBA00007362"/>
    </source>
</evidence>
<feature type="transmembrane region" description="Helical" evidence="8">
    <location>
        <begin position="254"/>
        <end position="275"/>
    </location>
</feature>
<dbReference type="Pfam" id="PF00892">
    <property type="entry name" value="EamA"/>
    <property type="match status" value="2"/>
</dbReference>
<feature type="transmembrane region" description="Helical" evidence="8">
    <location>
        <begin position="197"/>
        <end position="215"/>
    </location>
</feature>
<comment type="similarity">
    <text evidence="2">Belongs to the EamA transporter family.</text>
</comment>
<evidence type="ECO:0000313" key="11">
    <source>
        <dbReference type="Proteomes" id="UP000183700"/>
    </source>
</evidence>
<feature type="transmembrane region" description="Helical" evidence="8">
    <location>
        <begin position="169"/>
        <end position="185"/>
    </location>
</feature>
<keyword evidence="7 8" id="KW-0472">Membrane</keyword>
<gene>
    <name evidence="10" type="ORF">RV00_GL000900</name>
</gene>
<feature type="transmembrane region" description="Helical" evidence="8">
    <location>
        <begin position="287"/>
        <end position="305"/>
    </location>
</feature>
<feature type="transmembrane region" description="Helical" evidence="8">
    <location>
        <begin position="227"/>
        <end position="247"/>
    </location>
</feature>
<dbReference type="InterPro" id="IPR000620">
    <property type="entry name" value="EamA_dom"/>
</dbReference>
<keyword evidence="3" id="KW-0813">Transport</keyword>
<accession>A0A1L8SQ01</accession>
<dbReference type="STRING" id="319970.RV00_GL000900"/>
<dbReference type="Proteomes" id="UP000183700">
    <property type="component" value="Unassembled WGS sequence"/>
</dbReference>
<evidence type="ECO:0000256" key="7">
    <source>
        <dbReference type="ARBA" id="ARBA00023136"/>
    </source>
</evidence>
<dbReference type="EMBL" id="JXKM01000015">
    <property type="protein sequence ID" value="OJG34088.1"/>
    <property type="molecule type" value="Genomic_DNA"/>
</dbReference>
<feature type="domain" description="EamA" evidence="9">
    <location>
        <begin position="22"/>
        <end position="159"/>
    </location>
</feature>
<dbReference type="InterPro" id="IPR004626">
    <property type="entry name" value="RarD"/>
</dbReference>
<dbReference type="SUPFAM" id="SSF103481">
    <property type="entry name" value="Multidrug resistance efflux transporter EmrE"/>
    <property type="match status" value="2"/>
</dbReference>
<comment type="subcellular location">
    <subcellularLocation>
        <location evidence="1">Cell membrane</location>
        <topology evidence="1">Multi-pass membrane protein</topology>
    </subcellularLocation>
</comment>
<feature type="transmembrane region" description="Helical" evidence="8">
    <location>
        <begin position="92"/>
        <end position="115"/>
    </location>
</feature>
<organism evidence="10 11">
    <name type="scientific">Enterococcus devriesei</name>
    <dbReference type="NCBI Taxonomy" id="319970"/>
    <lineage>
        <taxon>Bacteria</taxon>
        <taxon>Bacillati</taxon>
        <taxon>Bacillota</taxon>
        <taxon>Bacilli</taxon>
        <taxon>Lactobacillales</taxon>
        <taxon>Enterococcaceae</taxon>
        <taxon>Enterococcus</taxon>
    </lineage>
</organism>
<dbReference type="AlphaFoldDB" id="A0A1L8SQ01"/>
<dbReference type="OrthoDB" id="369870at2"/>
<feature type="transmembrane region" description="Helical" evidence="8">
    <location>
        <begin position="23"/>
        <end position="41"/>
    </location>
</feature>
<keyword evidence="4" id="KW-1003">Cell membrane</keyword>
<evidence type="ECO:0000256" key="3">
    <source>
        <dbReference type="ARBA" id="ARBA00022448"/>
    </source>
</evidence>
<comment type="caution">
    <text evidence="10">The sequence shown here is derived from an EMBL/GenBank/DDBJ whole genome shotgun (WGS) entry which is preliminary data.</text>
</comment>
<evidence type="ECO:0000256" key="4">
    <source>
        <dbReference type="ARBA" id="ARBA00022475"/>
    </source>
</evidence>
<evidence type="ECO:0000259" key="9">
    <source>
        <dbReference type="Pfam" id="PF00892"/>
    </source>
</evidence>
<protein>
    <submittedName>
        <fullName evidence="10">Protein RarD</fullName>
    </submittedName>
</protein>
<dbReference type="RefSeq" id="WP_084133312.1">
    <property type="nucleotide sequence ID" value="NZ_JBHLVS010000013.1"/>
</dbReference>
<keyword evidence="6 8" id="KW-1133">Transmembrane helix</keyword>
<evidence type="ECO:0000313" key="10">
    <source>
        <dbReference type="EMBL" id="OJG34088.1"/>
    </source>
</evidence>
<proteinExistence type="inferred from homology"/>
<name>A0A1L8SQ01_9ENTE</name>
<evidence type="ECO:0000256" key="6">
    <source>
        <dbReference type="ARBA" id="ARBA00022989"/>
    </source>
</evidence>